<organism evidence="3 4">
    <name type="scientific">Mycena albidolilacea</name>
    <dbReference type="NCBI Taxonomy" id="1033008"/>
    <lineage>
        <taxon>Eukaryota</taxon>
        <taxon>Fungi</taxon>
        <taxon>Dikarya</taxon>
        <taxon>Basidiomycota</taxon>
        <taxon>Agaricomycotina</taxon>
        <taxon>Agaricomycetes</taxon>
        <taxon>Agaricomycetidae</taxon>
        <taxon>Agaricales</taxon>
        <taxon>Marasmiineae</taxon>
        <taxon>Mycenaceae</taxon>
        <taxon>Mycena</taxon>
    </lineage>
</organism>
<proteinExistence type="predicted"/>
<evidence type="ECO:0000256" key="1">
    <source>
        <dbReference type="SAM" id="SignalP"/>
    </source>
</evidence>
<dbReference type="InterPro" id="IPR054443">
    <property type="entry name" value="Y3-like_dom"/>
</dbReference>
<evidence type="ECO:0000313" key="4">
    <source>
        <dbReference type="Proteomes" id="UP001218218"/>
    </source>
</evidence>
<dbReference type="Pfam" id="PF22803">
    <property type="entry name" value="GBD_Y3"/>
    <property type="match status" value="2"/>
</dbReference>
<dbReference type="AlphaFoldDB" id="A0AAD7A0B7"/>
<name>A0AAD7A0B7_9AGAR</name>
<gene>
    <name evidence="3" type="ORF">DFH08DRAFT_1007594</name>
</gene>
<keyword evidence="4" id="KW-1185">Reference proteome</keyword>
<reference evidence="3" key="1">
    <citation type="submission" date="2023-03" db="EMBL/GenBank/DDBJ databases">
        <title>Massive genome expansion in bonnet fungi (Mycena s.s.) driven by repeated elements and novel gene families across ecological guilds.</title>
        <authorList>
            <consortium name="Lawrence Berkeley National Laboratory"/>
            <person name="Harder C.B."/>
            <person name="Miyauchi S."/>
            <person name="Viragh M."/>
            <person name="Kuo A."/>
            <person name="Thoen E."/>
            <person name="Andreopoulos B."/>
            <person name="Lu D."/>
            <person name="Skrede I."/>
            <person name="Drula E."/>
            <person name="Henrissat B."/>
            <person name="Morin E."/>
            <person name="Kohler A."/>
            <person name="Barry K."/>
            <person name="LaButti K."/>
            <person name="Morin E."/>
            <person name="Salamov A."/>
            <person name="Lipzen A."/>
            <person name="Mereny Z."/>
            <person name="Hegedus B."/>
            <person name="Baldrian P."/>
            <person name="Stursova M."/>
            <person name="Weitz H."/>
            <person name="Taylor A."/>
            <person name="Grigoriev I.V."/>
            <person name="Nagy L.G."/>
            <person name="Martin F."/>
            <person name="Kauserud H."/>
        </authorList>
    </citation>
    <scope>NUCLEOTIDE SEQUENCE</scope>
    <source>
        <strain evidence="3">CBHHK002</strain>
    </source>
</reference>
<evidence type="ECO:0000259" key="2">
    <source>
        <dbReference type="Pfam" id="PF22803"/>
    </source>
</evidence>
<comment type="caution">
    <text evidence="3">The sequence shown here is derived from an EMBL/GenBank/DDBJ whole genome shotgun (WGS) entry which is preliminary data.</text>
</comment>
<accession>A0AAD7A0B7</accession>
<feature type="domain" description="Glycan binding protein Y3-like" evidence="2">
    <location>
        <begin position="36"/>
        <end position="123"/>
    </location>
</feature>
<dbReference type="EMBL" id="JARIHO010000020">
    <property type="protein sequence ID" value="KAJ7347029.1"/>
    <property type="molecule type" value="Genomic_DNA"/>
</dbReference>
<feature type="chain" id="PRO_5042122903" description="Glycan binding protein Y3-like domain-containing protein" evidence="1">
    <location>
        <begin position="24"/>
        <end position="273"/>
    </location>
</feature>
<sequence>MLSASRKWLAVVALSLLVIPCLAIVEVSCSDGFQEDCASFVKTFCQGIATDLISPSNTASRCFAAKNGASCGLAAQNLGNGEAFPTVEDCETAFAAVSALCPQGGSAIFQQMPMTYQVLPDTGRLSIPNTLHLAQSTHKLDFIMITFGSLLSTVVLSLVITPSLGQGVSLSCITTGTTGDCSDFITPFCQSIQGMTIGQLNTISQCFNRANGTRCDLFALNQNTALAPPEAACMSALQTVSAVCGQGGQAVVAGTTFQFTLDPNLGECTPLSA</sequence>
<feature type="signal peptide" evidence="1">
    <location>
        <begin position="1"/>
        <end position="23"/>
    </location>
</feature>
<feature type="domain" description="Glycan binding protein Y3-like" evidence="2">
    <location>
        <begin position="180"/>
        <end position="268"/>
    </location>
</feature>
<dbReference type="Proteomes" id="UP001218218">
    <property type="component" value="Unassembled WGS sequence"/>
</dbReference>
<protein>
    <recommendedName>
        <fullName evidence="2">Glycan binding protein Y3-like domain-containing protein</fullName>
    </recommendedName>
</protein>
<keyword evidence="1" id="KW-0732">Signal</keyword>
<evidence type="ECO:0000313" key="3">
    <source>
        <dbReference type="EMBL" id="KAJ7347029.1"/>
    </source>
</evidence>